<gene>
    <name evidence="1" type="ORF">DERYTH_LOCUS5748</name>
</gene>
<reference evidence="1" key="1">
    <citation type="submission" date="2021-06" db="EMBL/GenBank/DDBJ databases">
        <authorList>
            <person name="Kallberg Y."/>
            <person name="Tangrot J."/>
            <person name="Rosling A."/>
        </authorList>
    </citation>
    <scope>NUCLEOTIDE SEQUENCE</scope>
    <source>
        <strain evidence="1">MA453B</strain>
    </source>
</reference>
<protein>
    <submittedName>
        <fullName evidence="1">18269_t:CDS:1</fullName>
    </submittedName>
</protein>
<dbReference type="EMBL" id="CAJVPY010002461">
    <property type="protein sequence ID" value="CAG8561269.1"/>
    <property type="molecule type" value="Genomic_DNA"/>
</dbReference>
<keyword evidence="2" id="KW-1185">Reference proteome</keyword>
<dbReference type="AlphaFoldDB" id="A0A9N9BES2"/>
<evidence type="ECO:0000313" key="1">
    <source>
        <dbReference type="EMBL" id="CAG8561269.1"/>
    </source>
</evidence>
<proteinExistence type="predicted"/>
<dbReference type="Proteomes" id="UP000789405">
    <property type="component" value="Unassembled WGS sequence"/>
</dbReference>
<sequence>MCITLDKFHTSTQALFRRKLQSLPPGHESIVVNVPYKLVLKLLLTAKDNG</sequence>
<name>A0A9N9BES2_9GLOM</name>
<organism evidence="1 2">
    <name type="scientific">Dentiscutata erythropus</name>
    <dbReference type="NCBI Taxonomy" id="1348616"/>
    <lineage>
        <taxon>Eukaryota</taxon>
        <taxon>Fungi</taxon>
        <taxon>Fungi incertae sedis</taxon>
        <taxon>Mucoromycota</taxon>
        <taxon>Glomeromycotina</taxon>
        <taxon>Glomeromycetes</taxon>
        <taxon>Diversisporales</taxon>
        <taxon>Gigasporaceae</taxon>
        <taxon>Dentiscutata</taxon>
    </lineage>
</organism>
<accession>A0A9N9BES2</accession>
<comment type="caution">
    <text evidence="1">The sequence shown here is derived from an EMBL/GenBank/DDBJ whole genome shotgun (WGS) entry which is preliminary data.</text>
</comment>
<evidence type="ECO:0000313" key="2">
    <source>
        <dbReference type="Proteomes" id="UP000789405"/>
    </source>
</evidence>